<evidence type="ECO:0000313" key="1">
    <source>
        <dbReference type="EMBL" id="TFL05104.1"/>
    </source>
</evidence>
<reference evidence="1 2" key="1">
    <citation type="journal article" date="2019" name="Nat. Ecol. Evol.">
        <title>Megaphylogeny resolves global patterns of mushroom evolution.</title>
        <authorList>
            <person name="Varga T."/>
            <person name="Krizsan K."/>
            <person name="Foldi C."/>
            <person name="Dima B."/>
            <person name="Sanchez-Garcia M."/>
            <person name="Sanchez-Ramirez S."/>
            <person name="Szollosi G.J."/>
            <person name="Szarkandi J.G."/>
            <person name="Papp V."/>
            <person name="Albert L."/>
            <person name="Andreopoulos W."/>
            <person name="Angelini C."/>
            <person name="Antonin V."/>
            <person name="Barry K.W."/>
            <person name="Bougher N.L."/>
            <person name="Buchanan P."/>
            <person name="Buyck B."/>
            <person name="Bense V."/>
            <person name="Catcheside P."/>
            <person name="Chovatia M."/>
            <person name="Cooper J."/>
            <person name="Damon W."/>
            <person name="Desjardin D."/>
            <person name="Finy P."/>
            <person name="Geml J."/>
            <person name="Haridas S."/>
            <person name="Hughes K."/>
            <person name="Justo A."/>
            <person name="Karasinski D."/>
            <person name="Kautmanova I."/>
            <person name="Kiss B."/>
            <person name="Kocsube S."/>
            <person name="Kotiranta H."/>
            <person name="LaButti K.M."/>
            <person name="Lechner B.E."/>
            <person name="Liimatainen K."/>
            <person name="Lipzen A."/>
            <person name="Lukacs Z."/>
            <person name="Mihaltcheva S."/>
            <person name="Morgado L.N."/>
            <person name="Niskanen T."/>
            <person name="Noordeloos M.E."/>
            <person name="Ohm R.A."/>
            <person name="Ortiz-Santana B."/>
            <person name="Ovrebo C."/>
            <person name="Racz N."/>
            <person name="Riley R."/>
            <person name="Savchenko A."/>
            <person name="Shiryaev A."/>
            <person name="Soop K."/>
            <person name="Spirin V."/>
            <person name="Szebenyi C."/>
            <person name="Tomsovsky M."/>
            <person name="Tulloss R.E."/>
            <person name="Uehling J."/>
            <person name="Grigoriev I.V."/>
            <person name="Vagvolgyi C."/>
            <person name="Papp T."/>
            <person name="Martin F.M."/>
            <person name="Miettinen O."/>
            <person name="Hibbett D.S."/>
            <person name="Nagy L.G."/>
        </authorList>
    </citation>
    <scope>NUCLEOTIDE SEQUENCE [LARGE SCALE GENOMIC DNA]</scope>
    <source>
        <strain evidence="1 2">CBS 309.79</strain>
    </source>
</reference>
<proteinExistence type="predicted"/>
<protein>
    <submittedName>
        <fullName evidence="1">Uncharacterized protein</fullName>
    </submittedName>
</protein>
<sequence length="115" mass="12975">MLTVGTRRYVGLWSVSEEKRVIFIRTPSHHRRVFLSTVVLADKLLTSPRPPRCTLEPTNVLMELTGSGTGITKACNESLCYIFLVAVESDTTWSDNPATPWHLAAVCRKWRETSL</sequence>
<evidence type="ECO:0000313" key="2">
    <source>
        <dbReference type="Proteomes" id="UP000305067"/>
    </source>
</evidence>
<dbReference type="OrthoDB" id="2839406at2759"/>
<keyword evidence="2" id="KW-1185">Reference proteome</keyword>
<dbReference type="AlphaFoldDB" id="A0A5C3R2X0"/>
<dbReference type="EMBL" id="ML178817">
    <property type="protein sequence ID" value="TFL05104.1"/>
    <property type="molecule type" value="Genomic_DNA"/>
</dbReference>
<dbReference type="Proteomes" id="UP000305067">
    <property type="component" value="Unassembled WGS sequence"/>
</dbReference>
<gene>
    <name evidence="1" type="ORF">BDV98DRAFT_284116</name>
</gene>
<accession>A0A5C3R2X0</accession>
<organism evidence="1 2">
    <name type="scientific">Pterulicium gracile</name>
    <dbReference type="NCBI Taxonomy" id="1884261"/>
    <lineage>
        <taxon>Eukaryota</taxon>
        <taxon>Fungi</taxon>
        <taxon>Dikarya</taxon>
        <taxon>Basidiomycota</taxon>
        <taxon>Agaricomycotina</taxon>
        <taxon>Agaricomycetes</taxon>
        <taxon>Agaricomycetidae</taxon>
        <taxon>Agaricales</taxon>
        <taxon>Pleurotineae</taxon>
        <taxon>Pterulaceae</taxon>
        <taxon>Pterulicium</taxon>
    </lineage>
</organism>
<name>A0A5C3R2X0_9AGAR</name>